<evidence type="ECO:0000313" key="2">
    <source>
        <dbReference type="EMBL" id="SUA79297.1"/>
    </source>
</evidence>
<name>A0A378YS12_9NOCA</name>
<reference evidence="2 3" key="1">
    <citation type="submission" date="2018-06" db="EMBL/GenBank/DDBJ databases">
        <authorList>
            <consortium name="Pathogen Informatics"/>
            <person name="Doyle S."/>
        </authorList>
    </citation>
    <scope>NUCLEOTIDE SEQUENCE [LARGE SCALE GENOMIC DNA]</scope>
    <source>
        <strain evidence="2 3">NCTC1934</strain>
    </source>
</reference>
<dbReference type="Proteomes" id="UP000255467">
    <property type="component" value="Unassembled WGS sequence"/>
</dbReference>
<feature type="compositionally biased region" description="Basic and acidic residues" evidence="1">
    <location>
        <begin position="25"/>
        <end position="38"/>
    </location>
</feature>
<organism evidence="2 3">
    <name type="scientific">Nocardia otitidiscaviarum</name>
    <dbReference type="NCBI Taxonomy" id="1823"/>
    <lineage>
        <taxon>Bacteria</taxon>
        <taxon>Bacillati</taxon>
        <taxon>Actinomycetota</taxon>
        <taxon>Actinomycetes</taxon>
        <taxon>Mycobacteriales</taxon>
        <taxon>Nocardiaceae</taxon>
        <taxon>Nocardia</taxon>
    </lineage>
</organism>
<dbReference type="RefSeq" id="WP_051037552.1">
    <property type="nucleotide sequence ID" value="NZ_UGRY01000002.1"/>
</dbReference>
<proteinExistence type="predicted"/>
<dbReference type="EMBL" id="UGRY01000002">
    <property type="protein sequence ID" value="SUA79297.1"/>
    <property type="molecule type" value="Genomic_DNA"/>
</dbReference>
<accession>A0A378YS12</accession>
<dbReference type="AlphaFoldDB" id="A0A378YS12"/>
<sequence length="258" mass="28595">MTDPAEPFPAGSTWRERRAARKASRQRERESARLEQQRRQTQALAAQQYADQFARWQFEHDELSSLLLAAESAIRHTGGAEYGVLLKKGESALWAAEAVALIEPRRHPGTYSRGYSGVSVRIARGVRYHVGGSRGRYLPGPELQTPIDSGQAVLTTSRVVFKGFKMTREWRFDKLLGIDTSPDGDAVLLHVSNRQKVSGLILGSLVPAFESFLGTAIAISQNGAETVARELESSLSEHLRHRPSLPPGSNLTQEIRPW</sequence>
<protein>
    <submittedName>
        <fullName evidence="2">Uncharacterized protein</fullName>
    </submittedName>
</protein>
<feature type="region of interest" description="Disordered" evidence="1">
    <location>
        <begin position="1"/>
        <end position="39"/>
    </location>
</feature>
<feature type="region of interest" description="Disordered" evidence="1">
    <location>
        <begin position="235"/>
        <end position="258"/>
    </location>
</feature>
<keyword evidence="3" id="KW-1185">Reference proteome</keyword>
<dbReference type="OrthoDB" id="5131538at2"/>
<evidence type="ECO:0000256" key="1">
    <source>
        <dbReference type="SAM" id="MobiDB-lite"/>
    </source>
</evidence>
<feature type="compositionally biased region" description="Polar residues" evidence="1">
    <location>
        <begin position="247"/>
        <end position="258"/>
    </location>
</feature>
<gene>
    <name evidence="2" type="ORF">NCTC1934_03719</name>
</gene>
<evidence type="ECO:0000313" key="3">
    <source>
        <dbReference type="Proteomes" id="UP000255467"/>
    </source>
</evidence>